<organism evidence="1 2">
    <name type="scientific">Maribellus luteus</name>
    <dbReference type="NCBI Taxonomy" id="2305463"/>
    <lineage>
        <taxon>Bacteria</taxon>
        <taxon>Pseudomonadati</taxon>
        <taxon>Bacteroidota</taxon>
        <taxon>Bacteroidia</taxon>
        <taxon>Marinilabiliales</taxon>
        <taxon>Prolixibacteraceae</taxon>
        <taxon>Maribellus</taxon>
    </lineage>
</organism>
<dbReference type="RefSeq" id="WP_119438432.1">
    <property type="nucleotide sequence ID" value="NZ_QWGR01000007.1"/>
</dbReference>
<gene>
    <name evidence="1" type="ORF">D1614_13205</name>
</gene>
<accession>A0A399SU15</accession>
<protein>
    <submittedName>
        <fullName evidence="1">Uncharacterized protein</fullName>
    </submittedName>
</protein>
<dbReference type="AlphaFoldDB" id="A0A399SU15"/>
<dbReference type="Proteomes" id="UP000265926">
    <property type="component" value="Unassembled WGS sequence"/>
</dbReference>
<comment type="caution">
    <text evidence="1">The sequence shown here is derived from an EMBL/GenBank/DDBJ whole genome shotgun (WGS) entry which is preliminary data.</text>
</comment>
<evidence type="ECO:0000313" key="2">
    <source>
        <dbReference type="Proteomes" id="UP000265926"/>
    </source>
</evidence>
<name>A0A399SU15_9BACT</name>
<keyword evidence="2" id="KW-1185">Reference proteome</keyword>
<reference evidence="1 2" key="1">
    <citation type="submission" date="2018-08" db="EMBL/GenBank/DDBJ databases">
        <title>Pallidiluteibacterium maritimus gen. nov., sp. nov., isolated from coastal sediment.</title>
        <authorList>
            <person name="Zhou L.Y."/>
        </authorList>
    </citation>
    <scope>NUCLEOTIDE SEQUENCE [LARGE SCALE GENOMIC DNA]</scope>
    <source>
        <strain evidence="1 2">XSD2</strain>
    </source>
</reference>
<dbReference type="EMBL" id="QWGR01000007">
    <property type="protein sequence ID" value="RIJ47546.1"/>
    <property type="molecule type" value="Genomic_DNA"/>
</dbReference>
<evidence type="ECO:0000313" key="1">
    <source>
        <dbReference type="EMBL" id="RIJ47546.1"/>
    </source>
</evidence>
<proteinExistence type="predicted"/>
<sequence length="67" mass="7930">MMNLGSRCRFARECDIFQGKVAVNTPLPIYRNVFCNRGIKGWKNCEKYNELITENRITEKNFKANER</sequence>